<feature type="transmembrane region" description="Helical" evidence="1">
    <location>
        <begin position="187"/>
        <end position="206"/>
    </location>
</feature>
<organism evidence="2 3">
    <name type="scientific">Colwellia psychrerythraea</name>
    <name type="common">Vibrio psychroerythus</name>
    <dbReference type="NCBI Taxonomy" id="28229"/>
    <lineage>
        <taxon>Bacteria</taxon>
        <taxon>Pseudomonadati</taxon>
        <taxon>Pseudomonadota</taxon>
        <taxon>Gammaproteobacteria</taxon>
        <taxon>Alteromonadales</taxon>
        <taxon>Colwelliaceae</taxon>
        <taxon>Colwellia</taxon>
    </lineage>
</organism>
<evidence type="ECO:0008006" key="4">
    <source>
        <dbReference type="Google" id="ProtNLM"/>
    </source>
</evidence>
<feature type="transmembrane region" description="Helical" evidence="1">
    <location>
        <begin position="280"/>
        <end position="296"/>
    </location>
</feature>
<dbReference type="Proteomes" id="UP000029868">
    <property type="component" value="Unassembled WGS sequence"/>
</dbReference>
<feature type="transmembrane region" description="Helical" evidence="1">
    <location>
        <begin position="112"/>
        <end position="130"/>
    </location>
</feature>
<evidence type="ECO:0000256" key="1">
    <source>
        <dbReference type="SAM" id="Phobius"/>
    </source>
</evidence>
<dbReference type="PATRIC" id="fig|28229.3.peg.3712"/>
<accession>A0A099KGI9</accession>
<reference evidence="2 3" key="1">
    <citation type="submission" date="2014-08" db="EMBL/GenBank/DDBJ databases">
        <title>Genomic and Phenotypic Diversity of Colwellia psychrerythraea strains from Disparate Marine Basins.</title>
        <authorList>
            <person name="Techtmann S.M."/>
            <person name="Stelling S.C."/>
            <person name="Utturkar S.M."/>
            <person name="Alshibli N."/>
            <person name="Harris A."/>
            <person name="Brown S.D."/>
            <person name="Hazen T.C."/>
        </authorList>
    </citation>
    <scope>NUCLEOTIDE SEQUENCE [LARGE SCALE GENOMIC DNA]</scope>
    <source>
        <strain evidence="2 3">GAB14E</strain>
    </source>
</reference>
<dbReference type="RefSeq" id="WP_033083683.1">
    <property type="nucleotide sequence ID" value="NZ_JQEC01000051.1"/>
</dbReference>
<evidence type="ECO:0000313" key="2">
    <source>
        <dbReference type="EMBL" id="KGJ89909.1"/>
    </source>
</evidence>
<dbReference type="AlphaFoldDB" id="A0A099KGI9"/>
<keyword evidence="1" id="KW-0472">Membrane</keyword>
<keyword evidence="1" id="KW-1133">Transmembrane helix</keyword>
<feature type="transmembrane region" description="Helical" evidence="1">
    <location>
        <begin position="303"/>
        <end position="319"/>
    </location>
</feature>
<proteinExistence type="predicted"/>
<feature type="transmembrane region" description="Helical" evidence="1">
    <location>
        <begin position="87"/>
        <end position="105"/>
    </location>
</feature>
<name>A0A099KGI9_COLPS</name>
<sequence length="320" mass="36379">MKISNYHAKLILKFFICFALSLFVVSIPYFIGFDNFSDRDNYVIRAGLLLSGSELGPSSWVGLKLLVNEPLWAGILIFLSLHPDPDLMLTLISFLSAYIILYFVITRVNPLYAILIVTNPVFIDLINSQIRTALAMSFLLLAVTLKRRVFSIIFAVLGVGTHTVAYYLIFIYHLLKRINNQLAFKEALIVSISFGVLASVFFAFGLQTILSFVGDRRADISVGSSSLLYSGFWFLSASLIFIGYKNDFRLNGVNKLIALFIVFLMTQFLFNSIFGLYGSRFLAIGFPFLFICISLLRVRVKLVSLFLLFIYQSIQLLYWW</sequence>
<evidence type="ECO:0000313" key="3">
    <source>
        <dbReference type="Proteomes" id="UP000029868"/>
    </source>
</evidence>
<feature type="transmembrane region" description="Helical" evidence="1">
    <location>
        <begin position="226"/>
        <end position="244"/>
    </location>
</feature>
<dbReference type="EMBL" id="JQEC01000051">
    <property type="protein sequence ID" value="KGJ89909.1"/>
    <property type="molecule type" value="Genomic_DNA"/>
</dbReference>
<feature type="transmembrane region" description="Helical" evidence="1">
    <location>
        <begin position="150"/>
        <end position="175"/>
    </location>
</feature>
<gene>
    <name evidence="2" type="ORF">GAB14E_3787</name>
</gene>
<feature type="transmembrane region" description="Helical" evidence="1">
    <location>
        <begin position="256"/>
        <end position="274"/>
    </location>
</feature>
<feature type="transmembrane region" description="Helical" evidence="1">
    <location>
        <begin position="12"/>
        <end position="31"/>
    </location>
</feature>
<protein>
    <recommendedName>
        <fullName evidence="4">EpsG family protein</fullName>
    </recommendedName>
</protein>
<comment type="caution">
    <text evidence="2">The sequence shown here is derived from an EMBL/GenBank/DDBJ whole genome shotgun (WGS) entry which is preliminary data.</text>
</comment>
<keyword evidence="1" id="KW-0812">Transmembrane</keyword>